<dbReference type="SUPFAM" id="SSF54373">
    <property type="entry name" value="FAD-linked reductases, C-terminal domain"/>
    <property type="match status" value="1"/>
</dbReference>
<feature type="domain" description="UDP-galactopyranose mutase C-terminal" evidence="1">
    <location>
        <begin position="241"/>
        <end position="450"/>
    </location>
</feature>
<dbReference type="GO" id="GO:0050660">
    <property type="term" value="F:flavin adenine dinucleotide binding"/>
    <property type="evidence" value="ECO:0007669"/>
    <property type="project" value="TreeGrafter"/>
</dbReference>
<protein>
    <recommendedName>
        <fullName evidence="1">UDP-galactopyranose mutase C-terminal domain-containing protein</fullName>
    </recommendedName>
</protein>
<sequence>MLRKLNCFAKASSHLDDDDDEYNNGEWRKGPFPHRAEEPWRSLNRVKGIEGCDALAAMGEMSEGPLELDSDMLNGDLSGLKRKRYDLLIVGAGLSGAVLAERCSQELGMTSLVIDCRDHLGGNCYDYVDENGIRCSKYGAHLFHTKYERVWKYITRFSQWLPNDHRVRGMVPDIDGNLKLVPIPPTQATVNSLFPDANIQSEEDMENWYNSQRILPPNGNQPKNGEEAALSRVGPLLYERIFKHYTKKQWDKYPAELDASVLMRLPCRTSTDDRYFSDPWQALPLRGYTRIFENMLLLDPRITIKLNVDFFAQRHNLPRYGKLIYTGPIDSYFAQSNLPKLEYRSLRFEEEVIEDPEDGFFQEAFVVNYPSPDVPYTRIVEYKHIPNQPSNIRKGHVKQTRIAREYSAADGPPYYPVPNPANRALYERYRKLAEKESDVCFVGRLASYKYFNMDQAILNALEIFDSLIESGALQPKRRPEDFGPGDGPK</sequence>
<dbReference type="InterPro" id="IPR015899">
    <property type="entry name" value="UDP-GalPyranose_mutase_C"/>
</dbReference>
<dbReference type="Pfam" id="PF13450">
    <property type="entry name" value="NAD_binding_8"/>
    <property type="match status" value="1"/>
</dbReference>
<dbReference type="PANTHER" id="PTHR21197">
    <property type="entry name" value="UDP-GALACTOPYRANOSE MUTASE"/>
    <property type="match status" value="1"/>
</dbReference>
<gene>
    <name evidence="2" type="ORF">ALAG00032_LOCUS11285</name>
</gene>
<reference evidence="2" key="1">
    <citation type="submission" date="2021-01" db="EMBL/GenBank/DDBJ databases">
        <authorList>
            <person name="Corre E."/>
            <person name="Pelletier E."/>
            <person name="Niang G."/>
            <person name="Scheremetjew M."/>
            <person name="Finn R."/>
            <person name="Kale V."/>
            <person name="Holt S."/>
            <person name="Cochrane G."/>
            <person name="Meng A."/>
            <person name="Brown T."/>
            <person name="Cohen L."/>
        </authorList>
    </citation>
    <scope>NUCLEOTIDE SEQUENCE</scope>
    <source>
        <strain evidence="2">CCMP1510</strain>
    </source>
</reference>
<name>A0A7S3NMU6_9STRA</name>
<evidence type="ECO:0000313" key="2">
    <source>
        <dbReference type="EMBL" id="CAE0370507.1"/>
    </source>
</evidence>
<dbReference type="EMBL" id="HBIJ01016951">
    <property type="protein sequence ID" value="CAE0370507.1"/>
    <property type="molecule type" value="Transcribed_RNA"/>
</dbReference>
<dbReference type="Gene3D" id="3.40.50.720">
    <property type="entry name" value="NAD(P)-binding Rossmann-like Domain"/>
    <property type="match status" value="3"/>
</dbReference>
<dbReference type="GO" id="GO:0008767">
    <property type="term" value="F:UDP-galactopyranose mutase activity"/>
    <property type="evidence" value="ECO:0007669"/>
    <property type="project" value="InterPro"/>
</dbReference>
<organism evidence="2">
    <name type="scientific">Aureoumbra lagunensis</name>
    <dbReference type="NCBI Taxonomy" id="44058"/>
    <lineage>
        <taxon>Eukaryota</taxon>
        <taxon>Sar</taxon>
        <taxon>Stramenopiles</taxon>
        <taxon>Ochrophyta</taxon>
        <taxon>Pelagophyceae</taxon>
        <taxon>Pelagomonadales</taxon>
        <taxon>Aureoumbra</taxon>
    </lineage>
</organism>
<dbReference type="Pfam" id="PF03275">
    <property type="entry name" value="GLF"/>
    <property type="match status" value="1"/>
</dbReference>
<accession>A0A7S3NMU6</accession>
<dbReference type="AlphaFoldDB" id="A0A7S3NMU6"/>
<evidence type="ECO:0000259" key="1">
    <source>
        <dbReference type="Pfam" id="PF03275"/>
    </source>
</evidence>
<dbReference type="PANTHER" id="PTHR21197:SF0">
    <property type="entry name" value="UDP-GALACTOPYRANOSE MUTASE"/>
    <property type="match status" value="1"/>
</dbReference>
<dbReference type="GO" id="GO:0005829">
    <property type="term" value="C:cytosol"/>
    <property type="evidence" value="ECO:0007669"/>
    <property type="project" value="TreeGrafter"/>
</dbReference>
<proteinExistence type="predicted"/>
<dbReference type="SUPFAM" id="SSF51971">
    <property type="entry name" value="Nucleotide-binding domain"/>
    <property type="match status" value="1"/>
</dbReference>